<accession>A0A0R2UDS8</accession>
<organism evidence="1 2">
    <name type="scientific">SAR86 cluster bacterium BACL1 MAG-120820-bin45</name>
    <dbReference type="NCBI Taxonomy" id="1655612"/>
    <lineage>
        <taxon>Bacteria</taxon>
        <taxon>Pseudomonadati</taxon>
        <taxon>Pseudomonadota</taxon>
        <taxon>Gammaproteobacteria</taxon>
        <taxon>SAR86 cluster</taxon>
    </lineage>
</organism>
<sequence>MELKEGINIGRVKNIWYYSRSRWSRNTIEDLLMKQNYFIPHKVTVFEGENGRKIYQVLQKFSQSISEQEISFFVQNQSVTLE</sequence>
<dbReference type="Proteomes" id="UP000051027">
    <property type="component" value="Unassembled WGS sequence"/>
</dbReference>
<evidence type="ECO:0000313" key="1">
    <source>
        <dbReference type="EMBL" id="KRO95491.1"/>
    </source>
</evidence>
<name>A0A0R2UDS8_9GAMM</name>
<protein>
    <submittedName>
        <fullName evidence="1">Uncharacterized protein</fullName>
    </submittedName>
</protein>
<dbReference type="EMBL" id="LICS01000029">
    <property type="protein sequence ID" value="KRO95491.1"/>
    <property type="molecule type" value="Genomic_DNA"/>
</dbReference>
<comment type="caution">
    <text evidence="1">The sequence shown here is derived from an EMBL/GenBank/DDBJ whole genome shotgun (WGS) entry which is preliminary data.</text>
</comment>
<evidence type="ECO:0000313" key="2">
    <source>
        <dbReference type="Proteomes" id="UP000051027"/>
    </source>
</evidence>
<reference evidence="1 2" key="1">
    <citation type="submission" date="2015-10" db="EMBL/GenBank/DDBJ databases">
        <title>Metagenome-Assembled Genomes uncover a global brackish microbiome.</title>
        <authorList>
            <person name="Hugerth L.W."/>
            <person name="Larsson J."/>
            <person name="Alneberg J."/>
            <person name="Lindh M.V."/>
            <person name="Legrand C."/>
            <person name="Pinhassi J."/>
            <person name="Andersson A.F."/>
        </authorList>
    </citation>
    <scope>NUCLEOTIDE SEQUENCE [LARGE SCALE GENOMIC DNA]</scope>
    <source>
        <strain evidence="1">BACL1 MAG-120820-bin45</strain>
    </source>
</reference>
<dbReference type="AlphaFoldDB" id="A0A0R2UDS8"/>
<gene>
    <name evidence="1" type="ORF">ABS10_01885</name>
</gene>
<proteinExistence type="predicted"/>
<dbReference type="STRING" id="1655612.ABS10_01885"/>